<evidence type="ECO:0000313" key="1">
    <source>
        <dbReference type="EMBL" id="DAF86650.1"/>
    </source>
</evidence>
<sequence>MRDVVCYLISTSYESDEIGNQIAKETKQEVPIVKVEFVGMNEFYEANERGLKPSLQLRISSLNYNQQKKLEYMKTIYTIIRTKIPNADEILLICERKEADG</sequence>
<reference evidence="1" key="1">
    <citation type="journal article" date="2021" name="Proc. Natl. Acad. Sci. U.S.A.">
        <title>A Catalog of Tens of Thousands of Viruses from Human Metagenomes Reveals Hidden Associations with Chronic Diseases.</title>
        <authorList>
            <person name="Tisza M.J."/>
            <person name="Buck C.B."/>
        </authorList>
    </citation>
    <scope>NUCLEOTIDE SEQUENCE</scope>
    <source>
        <strain evidence="1">CtXho31</strain>
    </source>
</reference>
<name>A0A8S5TWR6_9CAUD</name>
<organism evidence="1">
    <name type="scientific">Myoviridae sp. ctXho31</name>
    <dbReference type="NCBI Taxonomy" id="2825122"/>
    <lineage>
        <taxon>Viruses</taxon>
        <taxon>Duplodnaviria</taxon>
        <taxon>Heunggongvirae</taxon>
        <taxon>Uroviricota</taxon>
        <taxon>Caudoviricetes</taxon>
    </lineage>
</organism>
<accession>A0A8S5TWR6</accession>
<protein>
    <submittedName>
        <fullName evidence="1">Head closure knob</fullName>
    </submittedName>
</protein>
<dbReference type="EMBL" id="BK015950">
    <property type="protein sequence ID" value="DAF86650.1"/>
    <property type="molecule type" value="Genomic_DNA"/>
</dbReference>
<proteinExistence type="predicted"/>